<dbReference type="PRINTS" id="PR00723">
    <property type="entry name" value="SUBTILISIN"/>
</dbReference>
<dbReference type="Gene3D" id="3.50.30.30">
    <property type="match status" value="3"/>
</dbReference>
<comment type="similarity">
    <text evidence="1 6">Belongs to the peptidase S8 family.</text>
</comment>
<feature type="chain" id="PRO_5031475939" description="Cucumisin" evidence="7">
    <location>
        <begin position="31"/>
        <end position="2112"/>
    </location>
</feature>
<feature type="domain" description="Peptidase S8/S53" evidence="8">
    <location>
        <begin position="138"/>
        <end position="587"/>
    </location>
</feature>
<keyword evidence="12" id="KW-1185">Reference proteome</keyword>
<keyword evidence="5 6" id="KW-0720">Serine protease</keyword>
<feature type="active site" description="Charge relay system" evidence="6">
    <location>
        <position position="211"/>
    </location>
</feature>
<dbReference type="Proteomes" id="UP000596660">
    <property type="component" value="Unplaced"/>
</dbReference>
<protein>
    <recommendedName>
        <fullName evidence="13">Cucumisin</fullName>
    </recommendedName>
</protein>
<feature type="domain" description="Inhibitor I9" evidence="9">
    <location>
        <begin position="733"/>
        <end position="810"/>
    </location>
</feature>
<dbReference type="InterPro" id="IPR045051">
    <property type="entry name" value="SBT"/>
</dbReference>
<dbReference type="InterPro" id="IPR000209">
    <property type="entry name" value="Peptidase_S8/S53_dom"/>
</dbReference>
<dbReference type="Gene3D" id="2.60.40.2310">
    <property type="match status" value="3"/>
</dbReference>
<dbReference type="PANTHER" id="PTHR10795">
    <property type="entry name" value="PROPROTEIN CONVERTASE SUBTILISIN/KEXIN"/>
    <property type="match status" value="1"/>
</dbReference>
<feature type="active site" description="Charge relay system" evidence="6">
    <location>
        <position position="840"/>
    </location>
</feature>
<dbReference type="InterPro" id="IPR041469">
    <property type="entry name" value="Subtilisin-like_FN3"/>
</dbReference>
<dbReference type="InterPro" id="IPR034197">
    <property type="entry name" value="Peptidases_S8_3"/>
</dbReference>
<evidence type="ECO:0000313" key="12">
    <source>
        <dbReference type="Proteomes" id="UP000596660"/>
    </source>
</evidence>
<dbReference type="GO" id="GO:0004252">
    <property type="term" value="F:serine-type endopeptidase activity"/>
    <property type="evidence" value="ECO:0007669"/>
    <property type="project" value="UniProtKB-UniRule"/>
</dbReference>
<dbReference type="CDD" id="cd04852">
    <property type="entry name" value="Peptidases_S8_3"/>
    <property type="match status" value="3"/>
</dbReference>
<dbReference type="Pfam" id="PF00082">
    <property type="entry name" value="Peptidase_S8"/>
    <property type="match status" value="3"/>
</dbReference>
<evidence type="ECO:0000259" key="10">
    <source>
        <dbReference type="Pfam" id="PF17766"/>
    </source>
</evidence>
<feature type="signal peptide" evidence="7">
    <location>
        <begin position="1"/>
        <end position="30"/>
    </location>
</feature>
<feature type="active site" description="Charge relay system" evidence="6">
    <location>
        <position position="1517"/>
    </location>
</feature>
<dbReference type="Gene3D" id="3.40.50.200">
    <property type="entry name" value="Peptidase S8/S53 domain"/>
    <property type="match status" value="3"/>
</dbReference>
<dbReference type="Gene3D" id="3.30.70.80">
    <property type="entry name" value="Peptidase S8 propeptide/proteinase inhibitor I9"/>
    <property type="match status" value="1"/>
</dbReference>
<evidence type="ECO:0000259" key="8">
    <source>
        <dbReference type="Pfam" id="PF00082"/>
    </source>
</evidence>
<evidence type="ECO:0000256" key="3">
    <source>
        <dbReference type="ARBA" id="ARBA00022729"/>
    </source>
</evidence>
<feature type="domain" description="Inhibitor I9" evidence="9">
    <location>
        <begin position="39"/>
        <end position="117"/>
    </location>
</feature>
<organism evidence="11 12">
    <name type="scientific">Chenopodium quinoa</name>
    <name type="common">Quinoa</name>
    <dbReference type="NCBI Taxonomy" id="63459"/>
    <lineage>
        <taxon>Eukaryota</taxon>
        <taxon>Viridiplantae</taxon>
        <taxon>Streptophyta</taxon>
        <taxon>Embryophyta</taxon>
        <taxon>Tracheophyta</taxon>
        <taxon>Spermatophyta</taxon>
        <taxon>Magnoliopsida</taxon>
        <taxon>eudicotyledons</taxon>
        <taxon>Gunneridae</taxon>
        <taxon>Pentapetalae</taxon>
        <taxon>Caryophyllales</taxon>
        <taxon>Chenopodiaceae</taxon>
        <taxon>Chenopodioideae</taxon>
        <taxon>Atripliceae</taxon>
        <taxon>Chenopodium</taxon>
    </lineage>
</organism>
<feature type="active site" description="Charge relay system" evidence="6">
    <location>
        <position position="1238"/>
    </location>
</feature>
<dbReference type="InterPro" id="IPR037045">
    <property type="entry name" value="S8pro/Inhibitor_I9_sf"/>
</dbReference>
<reference evidence="11" key="1">
    <citation type="journal article" date="2017" name="Nature">
        <title>The genome of Chenopodium quinoa.</title>
        <authorList>
            <person name="Jarvis D.E."/>
            <person name="Ho Y.S."/>
            <person name="Lightfoot D.J."/>
            <person name="Schmoeckel S.M."/>
            <person name="Li B."/>
            <person name="Borm T.J.A."/>
            <person name="Ohyanagi H."/>
            <person name="Mineta K."/>
            <person name="Michell C.T."/>
            <person name="Saber N."/>
            <person name="Kharbatia N.M."/>
            <person name="Rupper R.R."/>
            <person name="Sharp A.R."/>
            <person name="Dally N."/>
            <person name="Boughton B.A."/>
            <person name="Woo Y.H."/>
            <person name="Gao G."/>
            <person name="Schijlen E.G.W.M."/>
            <person name="Guo X."/>
            <person name="Momin A.A."/>
            <person name="Negrao S."/>
            <person name="Al-Babili S."/>
            <person name="Gehring C."/>
            <person name="Roessner U."/>
            <person name="Jung C."/>
            <person name="Murphy K."/>
            <person name="Arold S.T."/>
            <person name="Gojobori T."/>
            <person name="van der Linden C.G."/>
            <person name="van Loo E.N."/>
            <person name="Jellen E.N."/>
            <person name="Maughan P.J."/>
            <person name="Tester M."/>
        </authorList>
    </citation>
    <scope>NUCLEOTIDE SEQUENCE [LARGE SCALE GENOMIC DNA]</scope>
    <source>
        <strain evidence="11">cv. PI 614886</strain>
    </source>
</reference>
<dbReference type="SUPFAM" id="SSF52743">
    <property type="entry name" value="Subtilisin-like"/>
    <property type="match status" value="3"/>
</dbReference>
<name>A0A803LQG8_CHEQI</name>
<feature type="domain" description="Subtilisin-like protease fibronectin type-III" evidence="10">
    <location>
        <begin position="2010"/>
        <end position="2108"/>
    </location>
</feature>
<dbReference type="CDD" id="cd02120">
    <property type="entry name" value="PA_subtilisin_like"/>
    <property type="match status" value="3"/>
</dbReference>
<sequence length="2112" mass="227546">MTSKLFSYYSYVNLSLIFCLLWLQTPIIQADHEHQRKIYIIYMGDPRYSNISAKDFYLDMLNGVLESVPSEKTSEYLLYTYENFQGCVAKLTEDEAKKASRINGVVSVFPNRKKKLHTTRSWDFMGFSQDVERSAMESDITIGVIDTGIWPESESFRDEGFGPPPSKWKGICQTSNDNFTCNNKIIGARYFRADGEIPEDDIASPRDTMGHGTHCASIAAGVVNKASFLGLGEGTARGGVPSARIAVYKVCWTDDCWEADILAAFDAAISDGVDVISASLGFDALPYFEDTIAIGAFHAMKHGILTSSAAGNSGPRLNTLSNIAPWLLTVGASTIDRKFTTQVILGNGMAIEGVSLNTFEDDDKTFPLIYGGDAANKSYEEPLLSRYCELDTLNKTLVKGKIVICDWIISGEEPFVAGAAGMIMQDVEPHDHASSFPLPASYLHVDDAARVLSYTRNLTSTPIGTIKRSVQVEDTSAPFVVSFSSRGPNPISPGILKPDLIAPGESILAAYSPVAPPSGVMGDQRSVKYLIASGTSMACPHATAVAAYVKSFHPTWSEAAIKSALMTTALPMSSATNEEAELAYGSGQINPLKAIDPGLVYDVGVSDYMKFLCSHGYNETAIRFITGGSSCGQKRSTNWDLNYPSIALPTSLGPFDTVFTRTVTNVGSPNSTYKAIVTVPRDQPIVIKVQPSVLSFKSSGEKLSFKVRVYGTIGMRALISSSLVWDDGQHQAYIVYMGDRINPDGSAKSLHIDMLSNVLEGVPSHKVSEHLLYSYENFHGCVAILTEDEAEVIAGMDGVVSVFRNENVYHHTTRSWDFMGVLENVERSNIESDVIVGVIDSGIWPESESFQDQGLGPPPTKWKGRCQTSQNFTCNNKIIGAQYFRADGNFSKDEPSPRDTVGHGTHTASIVAGRVVQSASFLGLGQGIARGGVPSARIAVYKSCWSHGCTSADVMAAFDAAISDGVDIISVSLGNPEIEALPYFRDSIAIGSFHAMKRGILTSTASGNTGPGLRSLSNYAPWLLTLGAGSIDRKFTTNVQLDNGMVFEGISLNTFDLENKTFPLIYGGDAPDTIFSNSTLSRYCLPDSLNKTLVEGKIVVCDMLLRPDRGLEEVFVDGAAGTIMHFVEPNLYDTALSFPLPASYIRDDDAVHLIAYTRNLTSTPFGTIHKSVEVKDASAPYVASFSSRGPHPLSPHILKPDLIAPGVDILAAWSPVASVSRVEGDPRSVPYTIASGTSMACPHATAVAAYVKSFHPTWSATAIRSALMTTALPMSHAKNGEAELSYGSGYINPLKAVNPGLVYNAEEVDYVKFLCSQGLDDINMNRVTGDNSSCQGNTTNWDLNYPSIALPTSVGSFSSMFTRTVTNVGSPNSTYNAVVTTPQGQALSIKVQPSVLSFNSLGQKITFTTYIIYMGGRINPNVPAKDLHIDMLSGVLNGVPRHKVSEHLLYSYENFHGCVAKLTENEAKVIADMVGVVSVFPNEKYDLHTTRSWDFMGFPLNVERSNTESDVIVGVIDFGIWPESESFQDEGLGPPPTKWKGRCHNITCNNKIIGAQYFRADGEFSNGDIASPRDTNGHGTHTASTVAGGVVKMASFLGLGQGTARGGVPSARIAVYKSCWSDSCLFADILAAFDAAISDGVDIISVSLGSSRAQARPYFTDPTAIGAFHAMKKGILTSASAGNRGPGLQILGNYAPWILTVGASTMDRKFTTKVQLGNGMVFEGTSLNTFDTQHKTFPLIYGGDAPDTELSNSSNSRFCLHNTLNSTLVEGKIVLCDRFISGEEPYLAGAAGVIMQDVEPHDLAAPFPLPASYLRVDDAARVLSYTRNLTSTPFGTIHKSVEVKDTSAPYVASFSSRGPHPLSPHILKPDLVAPGVNILAAWPPIASVTGVEGDTRSVPYNMLYGTSMACPHATAVAAYVKSFHPTWSAAAIRSALMTTALPMSNTNEEAELAYGSGHINPLKAIDPGLVYDAEEGDYVKFLCSQDLNDTHIGLITGINSSCHKNRANWDLNYPSIALPTNLGPFDTMYTRTVTNVGSPNSTYKAAVTTPQGQALSIKVRPSVLSFNSVGQKMSFNVRVYGTIGMRALMSASLVWDDGQHQVRSPIVVFNLS</sequence>
<evidence type="ECO:0000256" key="1">
    <source>
        <dbReference type="ARBA" id="ARBA00011073"/>
    </source>
</evidence>
<dbReference type="InterPro" id="IPR036852">
    <property type="entry name" value="Peptidase_S8/S53_dom_sf"/>
</dbReference>
<keyword evidence="3 7" id="KW-0732">Signal</keyword>
<evidence type="ECO:0008006" key="13">
    <source>
        <dbReference type="Google" id="ProtNLM"/>
    </source>
</evidence>
<feature type="domain" description="Subtilisin-like protease fibronectin type-III" evidence="10">
    <location>
        <begin position="640"/>
        <end position="732"/>
    </location>
</feature>
<dbReference type="InterPro" id="IPR015500">
    <property type="entry name" value="Peptidase_S8_subtilisin-rel"/>
</dbReference>
<dbReference type="EnsemblPlants" id="AUR62017197-RA">
    <property type="protein sequence ID" value="AUR62017197-RA:cds"/>
    <property type="gene ID" value="AUR62017197"/>
</dbReference>
<dbReference type="PROSITE" id="PS00137">
    <property type="entry name" value="SUBTILASE_HIS"/>
    <property type="match status" value="1"/>
</dbReference>
<feature type="active site" description="Charge relay system" evidence="6">
    <location>
        <position position="903"/>
    </location>
</feature>
<feature type="active site" description="Charge relay system" evidence="6">
    <location>
        <position position="1578"/>
    </location>
</feature>
<keyword evidence="2 6" id="KW-0645">Protease</keyword>
<reference evidence="11" key="2">
    <citation type="submission" date="2021-03" db="UniProtKB">
        <authorList>
            <consortium name="EnsemblPlants"/>
        </authorList>
    </citation>
    <scope>IDENTIFICATION</scope>
</reference>
<dbReference type="PROSITE" id="PS51892">
    <property type="entry name" value="SUBTILASE"/>
    <property type="match status" value="3"/>
</dbReference>
<dbReference type="GO" id="GO:0006508">
    <property type="term" value="P:proteolysis"/>
    <property type="evidence" value="ECO:0007669"/>
    <property type="project" value="UniProtKB-KW"/>
</dbReference>
<feature type="domain" description="Peptidase S8/S53" evidence="8">
    <location>
        <begin position="1509"/>
        <end position="1956"/>
    </location>
</feature>
<dbReference type="Gramene" id="AUR62017197-RA">
    <property type="protein sequence ID" value="AUR62017197-RA:cds"/>
    <property type="gene ID" value="AUR62017197"/>
</dbReference>
<dbReference type="Pfam" id="PF17766">
    <property type="entry name" value="fn3_6"/>
    <property type="match status" value="3"/>
</dbReference>
<evidence type="ECO:0000256" key="4">
    <source>
        <dbReference type="ARBA" id="ARBA00022801"/>
    </source>
</evidence>
<feature type="active site" description="Charge relay system" evidence="6">
    <location>
        <position position="1907"/>
    </location>
</feature>
<dbReference type="InterPro" id="IPR022398">
    <property type="entry name" value="Peptidase_S8_His-AS"/>
</dbReference>
<evidence type="ECO:0000256" key="7">
    <source>
        <dbReference type="SAM" id="SignalP"/>
    </source>
</evidence>
<dbReference type="PROSITE" id="PS00138">
    <property type="entry name" value="SUBTILASE_SER"/>
    <property type="match status" value="3"/>
</dbReference>
<dbReference type="FunFam" id="3.40.50.200:FF:000006">
    <property type="entry name" value="Subtilisin-like protease SBT1.5"/>
    <property type="match status" value="3"/>
</dbReference>
<proteinExistence type="inferred from homology"/>
<evidence type="ECO:0000313" key="11">
    <source>
        <dbReference type="EnsemblPlants" id="AUR62017197-RA:cds"/>
    </source>
</evidence>
<evidence type="ECO:0000256" key="2">
    <source>
        <dbReference type="ARBA" id="ARBA00022670"/>
    </source>
</evidence>
<accession>A0A803LQG8</accession>
<feature type="active site" description="Charge relay system" evidence="6">
    <location>
        <position position="536"/>
    </location>
</feature>
<dbReference type="OMA" id="AANQHTS"/>
<feature type="domain" description="Peptidase S8/S53" evidence="8">
    <location>
        <begin position="832"/>
        <end position="1289"/>
    </location>
</feature>
<feature type="active site" description="Charge relay system" evidence="6">
    <location>
        <position position="146"/>
    </location>
</feature>
<evidence type="ECO:0000259" key="9">
    <source>
        <dbReference type="Pfam" id="PF05922"/>
    </source>
</evidence>
<dbReference type="Pfam" id="PF05922">
    <property type="entry name" value="Inhibitor_I9"/>
    <property type="match status" value="2"/>
</dbReference>
<keyword evidence="4 6" id="KW-0378">Hydrolase</keyword>
<evidence type="ECO:0000256" key="5">
    <source>
        <dbReference type="ARBA" id="ARBA00022825"/>
    </source>
</evidence>
<dbReference type="InterPro" id="IPR023828">
    <property type="entry name" value="Peptidase_S8_Ser-AS"/>
</dbReference>
<dbReference type="InterPro" id="IPR010259">
    <property type="entry name" value="S8pro/Inhibitor_I9"/>
</dbReference>
<feature type="domain" description="Subtilisin-like protease fibronectin type-III" evidence="10">
    <location>
        <begin position="1342"/>
        <end position="1409"/>
    </location>
</feature>
<evidence type="ECO:0000256" key="6">
    <source>
        <dbReference type="PROSITE-ProRule" id="PRU01240"/>
    </source>
</evidence>